<dbReference type="PANTHER" id="PTHR24177:SF292">
    <property type="entry name" value="ANKYRIN REPEAT FAMILY PROTEIN-RELATED"/>
    <property type="match status" value="1"/>
</dbReference>
<evidence type="ECO:0000313" key="2">
    <source>
        <dbReference type="Proteomes" id="UP001459277"/>
    </source>
</evidence>
<dbReference type="InterPro" id="IPR036770">
    <property type="entry name" value="Ankyrin_rpt-contain_sf"/>
</dbReference>
<proteinExistence type="predicted"/>
<gene>
    <name evidence="1" type="ORF">SO802_029649</name>
</gene>
<dbReference type="GO" id="GO:0016020">
    <property type="term" value="C:membrane"/>
    <property type="evidence" value="ECO:0007669"/>
    <property type="project" value="TreeGrafter"/>
</dbReference>
<comment type="caution">
    <text evidence="1">The sequence shown here is derived from an EMBL/GenBank/DDBJ whole genome shotgun (WGS) entry which is preliminary data.</text>
</comment>
<dbReference type="EMBL" id="JAZDWU010000010">
    <property type="protein sequence ID" value="KAK9989410.1"/>
    <property type="molecule type" value="Genomic_DNA"/>
</dbReference>
<sequence length="213" mass="24592">MAAEAGHKKMAEFLYLNTQFGCLDRGERIRLFFITLTCDLYDFKGFCKQGSKLESAHEVLAMIWKKVLKRSDEEISDLIRRPSGVLFDAAMSGNIEFLALLLRNYPDLLWEVNEKGQTIFHVAVLHRHVEVFNLIKNIGAAKEYIVGYIDADKNDMLHLAGMLPQVERLGAPRANLQMQRELLWFKVDVWAHNTVYLHNNHGLGLYRCHLFDL</sequence>
<evidence type="ECO:0000313" key="1">
    <source>
        <dbReference type="EMBL" id="KAK9989410.1"/>
    </source>
</evidence>
<dbReference type="AlphaFoldDB" id="A0AAW2BWY9"/>
<dbReference type="Proteomes" id="UP001459277">
    <property type="component" value="Unassembled WGS sequence"/>
</dbReference>
<dbReference type="PANTHER" id="PTHR24177">
    <property type="entry name" value="CASKIN"/>
    <property type="match status" value="1"/>
</dbReference>
<dbReference type="SUPFAM" id="SSF48403">
    <property type="entry name" value="Ankyrin repeat"/>
    <property type="match status" value="1"/>
</dbReference>
<reference evidence="1 2" key="1">
    <citation type="submission" date="2024-01" db="EMBL/GenBank/DDBJ databases">
        <title>A telomere-to-telomere, gap-free genome of sweet tea (Lithocarpus litseifolius).</title>
        <authorList>
            <person name="Zhou J."/>
        </authorList>
    </citation>
    <scope>NUCLEOTIDE SEQUENCE [LARGE SCALE GENOMIC DNA]</scope>
    <source>
        <strain evidence="1">Zhou-2022a</strain>
        <tissue evidence="1">Leaf</tissue>
    </source>
</reference>
<keyword evidence="2" id="KW-1185">Reference proteome</keyword>
<accession>A0AAW2BWY9</accession>
<name>A0AAW2BWY9_9ROSI</name>
<dbReference type="InterPro" id="IPR002110">
    <property type="entry name" value="Ankyrin_rpt"/>
</dbReference>
<protein>
    <submittedName>
        <fullName evidence="1">Uncharacterized protein</fullName>
    </submittedName>
</protein>
<dbReference type="Pfam" id="PF13637">
    <property type="entry name" value="Ank_4"/>
    <property type="match status" value="1"/>
</dbReference>
<organism evidence="1 2">
    <name type="scientific">Lithocarpus litseifolius</name>
    <dbReference type="NCBI Taxonomy" id="425828"/>
    <lineage>
        <taxon>Eukaryota</taxon>
        <taxon>Viridiplantae</taxon>
        <taxon>Streptophyta</taxon>
        <taxon>Embryophyta</taxon>
        <taxon>Tracheophyta</taxon>
        <taxon>Spermatophyta</taxon>
        <taxon>Magnoliopsida</taxon>
        <taxon>eudicotyledons</taxon>
        <taxon>Gunneridae</taxon>
        <taxon>Pentapetalae</taxon>
        <taxon>rosids</taxon>
        <taxon>fabids</taxon>
        <taxon>Fagales</taxon>
        <taxon>Fagaceae</taxon>
        <taxon>Lithocarpus</taxon>
    </lineage>
</organism>
<dbReference type="Gene3D" id="1.25.40.20">
    <property type="entry name" value="Ankyrin repeat-containing domain"/>
    <property type="match status" value="1"/>
</dbReference>